<dbReference type="AlphaFoldDB" id="A0A396SK64"/>
<dbReference type="Pfam" id="PF14493">
    <property type="entry name" value="HTH_40"/>
    <property type="match status" value="1"/>
</dbReference>
<dbReference type="RefSeq" id="WP_118874409.1">
    <property type="nucleotide sequence ID" value="NZ_QWEI01000001.1"/>
</dbReference>
<evidence type="ECO:0000313" key="2">
    <source>
        <dbReference type="EMBL" id="RHW39397.1"/>
    </source>
</evidence>
<keyword evidence="3" id="KW-1185">Reference proteome</keyword>
<comment type="caution">
    <text evidence="2">The sequence shown here is derived from an EMBL/GenBank/DDBJ whole genome shotgun (WGS) entry which is preliminary data.</text>
</comment>
<name>A0A396SK64_9BACL</name>
<dbReference type="EMBL" id="QWEI01000001">
    <property type="protein sequence ID" value="RHW39397.1"/>
    <property type="molecule type" value="Genomic_DNA"/>
</dbReference>
<dbReference type="InterPro" id="IPR008308">
    <property type="entry name" value="YpbB-like"/>
</dbReference>
<dbReference type="OrthoDB" id="2354672at2"/>
<proteinExistence type="predicted"/>
<dbReference type="InterPro" id="IPR029491">
    <property type="entry name" value="Helicase_HTH"/>
</dbReference>
<accession>A0A396SK64</accession>
<reference evidence="2 3" key="1">
    <citation type="submission" date="2018-08" db="EMBL/GenBank/DDBJ databases">
        <title>Lysinibacillus sp. YLB-03 draft genome sequence.</title>
        <authorList>
            <person name="Yu L."/>
        </authorList>
    </citation>
    <scope>NUCLEOTIDE SEQUENCE [LARGE SCALE GENOMIC DNA]</scope>
    <source>
        <strain evidence="2 3">YLB-03</strain>
    </source>
</reference>
<sequence>MIFQQILLEIFHKFNGERTISAPYHLLKGKRSGQTIQDVGIYHLHKYFGVLPKLARQTYDKAISALVEEEILIVLQDGFYKLTNKATSHLQENKTLPFDGWHYRGNEHLFFARLSLVVQSLSHQSAKQMSFIPIQKDEQVQQWVRHFLKTNHYQDGHLQQKLLEEIVMSLENLNVEEEAKEMVMLRLSGYKTAGLTWQQISYKMKLSEMDIGLIYISTLHKWLNEILQKKDEYFLLNQLTEAVRVNIPLSGSASQTAELFKNGYSVEEISRIRRLKMSTIEDHIVELAMNEPEFNMEQFVAKADIQRVIEAVDETHTRKLKVLHQMLPYLTYFQIRLVLARGERFES</sequence>
<organism evidence="2 3">
    <name type="scientific">Ureibacillus yapensis</name>
    <dbReference type="NCBI Taxonomy" id="2304605"/>
    <lineage>
        <taxon>Bacteria</taxon>
        <taxon>Bacillati</taxon>
        <taxon>Bacillota</taxon>
        <taxon>Bacilli</taxon>
        <taxon>Bacillales</taxon>
        <taxon>Caryophanaceae</taxon>
        <taxon>Ureibacillus</taxon>
    </lineage>
</organism>
<evidence type="ECO:0000313" key="3">
    <source>
        <dbReference type="Proteomes" id="UP000265692"/>
    </source>
</evidence>
<dbReference type="PIRSF" id="PIRSF021350">
    <property type="entry name" value="UCP021350"/>
    <property type="match status" value="1"/>
</dbReference>
<dbReference type="Proteomes" id="UP000265692">
    <property type="component" value="Unassembled WGS sequence"/>
</dbReference>
<protein>
    <submittedName>
        <fullName evidence="2">Recombinase RecQ</fullName>
    </submittedName>
</protein>
<feature type="domain" description="Helicase Helix-turn-helix" evidence="1">
    <location>
        <begin position="252"/>
        <end position="339"/>
    </location>
</feature>
<gene>
    <name evidence="2" type="ORF">D1B33_00705</name>
</gene>
<evidence type="ECO:0000259" key="1">
    <source>
        <dbReference type="Pfam" id="PF14493"/>
    </source>
</evidence>